<name>A0A8C2HGJ4_CYPCA</name>
<dbReference type="Proteomes" id="UP000694701">
    <property type="component" value="Unplaced"/>
</dbReference>
<sequence>MAATCEWKPCEETGQDAFIVKFSNGHVKNAEQLDFQLLKHADGVNPRKKNRRIVVAESDRLPYVGNNFGSGSLQCNNLCRYFVGVLDKRTMQMKVHNAQLSFLSLCLSSGESAVDENTKQAETYREKVDALIEAFGTTKQKRALSSRKLNQVGNDTLQQAVALAAKNIIDQKGVETLRNEVVETEAQTDTALFLPPCNPEADKPEDVYPFDQLLSPNEFEALKDVGAKMAALTAEDLQKMRAENSPQIVLRHLESLPNEEAARDRQSRCIWYLSFLIKASLQRRLSFKFGSEDGCPRIIINKVLKDFTVESFHSGCLRNTVSSSMRMKLAAHCLALLLHMSDQTADLTLLHRDMGISDVKMLEVAKAMGLTLCRQSAYSREEAGTHDEHRMVSLVLPLVHYERRMERRKRKRMN</sequence>
<dbReference type="GO" id="GO:0003677">
    <property type="term" value="F:DNA binding"/>
    <property type="evidence" value="ECO:0007669"/>
    <property type="project" value="InterPro"/>
</dbReference>
<evidence type="ECO:0000256" key="3">
    <source>
        <dbReference type="ARBA" id="ARBA00022478"/>
    </source>
</evidence>
<evidence type="ECO:0000256" key="1">
    <source>
        <dbReference type="ARBA" id="ARBA00004604"/>
    </source>
</evidence>
<reference evidence="6" key="1">
    <citation type="submission" date="2025-08" db="UniProtKB">
        <authorList>
            <consortium name="Ensembl"/>
        </authorList>
    </citation>
    <scope>IDENTIFICATION</scope>
</reference>
<dbReference type="Pfam" id="PF06870">
    <property type="entry name" value="RNA_pol_I_A49"/>
    <property type="match status" value="1"/>
</dbReference>
<dbReference type="GO" id="GO:0005730">
    <property type="term" value="C:nucleolus"/>
    <property type="evidence" value="ECO:0007669"/>
    <property type="project" value="UniProtKB-SubCell"/>
</dbReference>
<evidence type="ECO:0000256" key="4">
    <source>
        <dbReference type="ARBA" id="ARBA00023163"/>
    </source>
</evidence>
<dbReference type="Ensembl" id="ENSCCRT00020045263.1">
    <property type="protein sequence ID" value="ENSCCRP00020041486.1"/>
    <property type="gene ID" value="ENSCCRG00020018474.1"/>
</dbReference>
<proteinExistence type="inferred from homology"/>
<protein>
    <submittedName>
        <fullName evidence="6">RNA polymerase I subunit E</fullName>
    </submittedName>
</protein>
<keyword evidence="4" id="KW-0804">Transcription</keyword>
<keyword evidence="5" id="KW-0539">Nucleus</keyword>
<dbReference type="GO" id="GO:0000428">
    <property type="term" value="C:DNA-directed RNA polymerase complex"/>
    <property type="evidence" value="ECO:0007669"/>
    <property type="project" value="UniProtKB-KW"/>
</dbReference>
<evidence type="ECO:0000256" key="2">
    <source>
        <dbReference type="ARBA" id="ARBA00009430"/>
    </source>
</evidence>
<dbReference type="InterPro" id="IPR009668">
    <property type="entry name" value="RNA_pol-assoc_fac_A49-like"/>
</dbReference>
<evidence type="ECO:0000313" key="6">
    <source>
        <dbReference type="Ensembl" id="ENSCCRP00020041486.1"/>
    </source>
</evidence>
<dbReference type="AlphaFoldDB" id="A0A8C2HGJ4"/>
<comment type="subcellular location">
    <subcellularLocation>
        <location evidence="1">Nucleus</location>
        <location evidence="1">Nucleolus</location>
    </subcellularLocation>
</comment>
<organism evidence="6 7">
    <name type="scientific">Cyprinus carpio</name>
    <name type="common">Common carp</name>
    <dbReference type="NCBI Taxonomy" id="7962"/>
    <lineage>
        <taxon>Eukaryota</taxon>
        <taxon>Metazoa</taxon>
        <taxon>Chordata</taxon>
        <taxon>Craniata</taxon>
        <taxon>Vertebrata</taxon>
        <taxon>Euteleostomi</taxon>
        <taxon>Actinopterygii</taxon>
        <taxon>Neopterygii</taxon>
        <taxon>Teleostei</taxon>
        <taxon>Ostariophysi</taxon>
        <taxon>Cypriniformes</taxon>
        <taxon>Cyprinidae</taxon>
        <taxon>Cyprininae</taxon>
        <taxon>Cyprinus</taxon>
    </lineage>
</organism>
<comment type="similarity">
    <text evidence="2">Belongs to the eukaryotic RPA49/POLR1E RNA polymerase subunit family.</text>
</comment>
<keyword evidence="3" id="KW-0240">DNA-directed RNA polymerase</keyword>
<evidence type="ECO:0000313" key="7">
    <source>
        <dbReference type="Proteomes" id="UP000694701"/>
    </source>
</evidence>
<dbReference type="PANTHER" id="PTHR14440">
    <property type="entry name" value="DNA-DIRECTED RNA POLYMERASE I SUBUNIT RPA49"/>
    <property type="match status" value="1"/>
</dbReference>
<accession>A0A8C2HGJ4</accession>
<dbReference type="GO" id="GO:0006351">
    <property type="term" value="P:DNA-templated transcription"/>
    <property type="evidence" value="ECO:0007669"/>
    <property type="project" value="InterPro"/>
</dbReference>
<evidence type="ECO:0000256" key="5">
    <source>
        <dbReference type="ARBA" id="ARBA00023242"/>
    </source>
</evidence>